<reference evidence="1" key="1">
    <citation type="submission" date="2014-09" db="EMBL/GenBank/DDBJ databases">
        <authorList>
            <person name="Magalhaes I.L.F."/>
            <person name="Oliveira U."/>
            <person name="Santos F.R."/>
            <person name="Vidigal T.H.D.A."/>
            <person name="Brescovit A.D."/>
            <person name="Santos A.J."/>
        </authorList>
    </citation>
    <scope>NUCLEOTIDE SEQUENCE</scope>
    <source>
        <tissue evidence="1">Shoot tissue taken approximately 20 cm above the soil surface</tissue>
    </source>
</reference>
<sequence>MEPPQEVIYIILLEFNKDNSFRHYIILHTDY</sequence>
<name>A0A0A9D7Z8_ARUDO</name>
<evidence type="ECO:0000313" key="1">
    <source>
        <dbReference type="EMBL" id="JAD82818.1"/>
    </source>
</evidence>
<accession>A0A0A9D7Z8</accession>
<dbReference type="AlphaFoldDB" id="A0A0A9D7Z8"/>
<reference evidence="1" key="2">
    <citation type="journal article" date="2015" name="Data Brief">
        <title>Shoot transcriptome of the giant reed, Arundo donax.</title>
        <authorList>
            <person name="Barrero R.A."/>
            <person name="Guerrero F.D."/>
            <person name="Moolhuijzen P."/>
            <person name="Goolsby J.A."/>
            <person name="Tidwell J."/>
            <person name="Bellgard S.E."/>
            <person name="Bellgard M.I."/>
        </authorList>
    </citation>
    <scope>NUCLEOTIDE SEQUENCE</scope>
    <source>
        <tissue evidence="1">Shoot tissue taken approximately 20 cm above the soil surface</tissue>
    </source>
</reference>
<protein>
    <submittedName>
        <fullName evidence="1">Uncharacterized protein</fullName>
    </submittedName>
</protein>
<organism evidence="1">
    <name type="scientific">Arundo donax</name>
    <name type="common">Giant reed</name>
    <name type="synonym">Donax arundinaceus</name>
    <dbReference type="NCBI Taxonomy" id="35708"/>
    <lineage>
        <taxon>Eukaryota</taxon>
        <taxon>Viridiplantae</taxon>
        <taxon>Streptophyta</taxon>
        <taxon>Embryophyta</taxon>
        <taxon>Tracheophyta</taxon>
        <taxon>Spermatophyta</taxon>
        <taxon>Magnoliopsida</taxon>
        <taxon>Liliopsida</taxon>
        <taxon>Poales</taxon>
        <taxon>Poaceae</taxon>
        <taxon>PACMAD clade</taxon>
        <taxon>Arundinoideae</taxon>
        <taxon>Arundineae</taxon>
        <taxon>Arundo</taxon>
    </lineage>
</organism>
<dbReference type="EMBL" id="GBRH01215077">
    <property type="protein sequence ID" value="JAD82818.1"/>
    <property type="molecule type" value="Transcribed_RNA"/>
</dbReference>
<proteinExistence type="predicted"/>